<keyword evidence="3" id="KW-1185">Reference proteome</keyword>
<dbReference type="RefSeq" id="WP_261954432.1">
    <property type="nucleotide sequence ID" value="NZ_JAZBJP010000015.1"/>
</dbReference>
<evidence type="ECO:0000256" key="1">
    <source>
        <dbReference type="SAM" id="Phobius"/>
    </source>
</evidence>
<comment type="caution">
    <text evidence="2">The sequence shown here is derived from an EMBL/GenBank/DDBJ whole genome shotgun (WGS) entry which is preliminary data.</text>
</comment>
<feature type="transmembrane region" description="Helical" evidence="1">
    <location>
        <begin position="30"/>
        <end position="50"/>
    </location>
</feature>
<evidence type="ECO:0000313" key="2">
    <source>
        <dbReference type="EMBL" id="MEE4422138.1"/>
    </source>
</evidence>
<protein>
    <submittedName>
        <fullName evidence="2">Uncharacterized protein</fullName>
    </submittedName>
</protein>
<reference evidence="2 3" key="1">
    <citation type="submission" date="2023-12" db="EMBL/GenBank/DDBJ databases">
        <title>30 novel species of actinomycetes from the DSMZ collection.</title>
        <authorList>
            <person name="Nouioui I."/>
        </authorList>
    </citation>
    <scope>NUCLEOTIDE SEQUENCE [LARGE SCALE GENOMIC DNA]</scope>
    <source>
        <strain evidence="2 3">DSM 41528</strain>
    </source>
</reference>
<keyword evidence="1" id="KW-1133">Transmembrane helix</keyword>
<dbReference type="EMBL" id="JAZBJP010000015">
    <property type="protein sequence ID" value="MEE4422138.1"/>
    <property type="molecule type" value="Genomic_DNA"/>
</dbReference>
<keyword evidence="1" id="KW-0472">Membrane</keyword>
<proteinExistence type="predicted"/>
<name>A0ABU7NTD0_9ACTN</name>
<organism evidence="2 3">
    <name type="scientific">Streptomyces bugieae</name>
    <dbReference type="NCBI Taxonomy" id="3098223"/>
    <lineage>
        <taxon>Bacteria</taxon>
        <taxon>Bacillati</taxon>
        <taxon>Actinomycetota</taxon>
        <taxon>Actinomycetes</taxon>
        <taxon>Kitasatosporales</taxon>
        <taxon>Streptomycetaceae</taxon>
        <taxon>Streptomyces</taxon>
    </lineage>
</organism>
<sequence>MVVLTGVTAWRRWNEPRTAGSSRPPARPGVARASLMTAAVLFVPWALWWGTLRP</sequence>
<keyword evidence="1" id="KW-0812">Transmembrane</keyword>
<evidence type="ECO:0000313" key="3">
    <source>
        <dbReference type="Proteomes" id="UP001307760"/>
    </source>
</evidence>
<gene>
    <name evidence="2" type="ORF">V2J85_22690</name>
</gene>
<accession>A0ABU7NTD0</accession>
<dbReference type="Proteomes" id="UP001307760">
    <property type="component" value="Unassembled WGS sequence"/>
</dbReference>